<feature type="domain" description="PD-(D/E)XK endonuclease-like" evidence="1">
    <location>
        <begin position="628"/>
        <end position="902"/>
    </location>
</feature>
<dbReference type="EMBL" id="JAPCHZ010000004">
    <property type="protein sequence ID" value="MCW4452293.1"/>
    <property type="molecule type" value="Genomic_DNA"/>
</dbReference>
<organism evidence="2 3">
    <name type="scientific">Kaistella yananensis</name>
    <dbReference type="NCBI Taxonomy" id="2989820"/>
    <lineage>
        <taxon>Bacteria</taxon>
        <taxon>Pseudomonadati</taxon>
        <taxon>Bacteroidota</taxon>
        <taxon>Flavobacteriia</taxon>
        <taxon>Flavobacteriales</taxon>
        <taxon>Weeksellaceae</taxon>
        <taxon>Chryseobacterium group</taxon>
        <taxon>Kaistella</taxon>
    </lineage>
</organism>
<evidence type="ECO:0000313" key="3">
    <source>
        <dbReference type="Proteomes" id="UP001209107"/>
    </source>
</evidence>
<name>A0ABT3JND4_9FLAO</name>
<evidence type="ECO:0000259" key="1">
    <source>
        <dbReference type="Pfam" id="PF12705"/>
    </source>
</evidence>
<gene>
    <name evidence="2" type="ORF">OK344_08730</name>
</gene>
<protein>
    <submittedName>
        <fullName evidence="2">PD-(D/E)XK nuclease family protein</fullName>
    </submittedName>
</protein>
<evidence type="ECO:0000313" key="2">
    <source>
        <dbReference type="EMBL" id="MCW4452293.1"/>
    </source>
</evidence>
<comment type="caution">
    <text evidence="2">The sequence shown here is derived from an EMBL/GenBank/DDBJ whole genome shotgun (WGS) entry which is preliminary data.</text>
</comment>
<dbReference type="SUPFAM" id="SSF52980">
    <property type="entry name" value="Restriction endonuclease-like"/>
    <property type="match status" value="1"/>
</dbReference>
<dbReference type="InterPro" id="IPR027417">
    <property type="entry name" value="P-loop_NTPase"/>
</dbReference>
<dbReference type="Gene3D" id="3.90.320.10">
    <property type="match status" value="1"/>
</dbReference>
<reference evidence="2 3" key="1">
    <citation type="submission" date="2022-10" db="EMBL/GenBank/DDBJ databases">
        <title>Kaistella sp. BT-6-1-3.</title>
        <authorList>
            <person name="Ai J."/>
            <person name="Deng Z."/>
        </authorList>
    </citation>
    <scope>NUCLEOTIDE SEQUENCE [LARGE SCALE GENOMIC DNA]</scope>
    <source>
        <strain evidence="2 3">BT6-1-3</strain>
    </source>
</reference>
<dbReference type="InterPro" id="IPR011604">
    <property type="entry name" value="PDDEXK-like_dom_sf"/>
</dbReference>
<sequence length="910" mass="106745">MKFLNKIITELLSQTSDLSKFNIVLPGKRPVVFIKKILKEKQYSGFLPNFFTVEDLIRDLSGKQHLQGISLWLFAFEIYREIQPSEDFASFLKWFPTLLKDWDDILKFSESDEQVLVYMFDEERIKNWSENLGESEDKPRRKFLNFWQKMNVFLPILKEKLTEKNWATSGMIHETANRKIIDFAQKTDQKFVFCGFNAFTPVEEQLVKSLLQWDKAQCFFQADDYYMNDERQEAGKFLRNHKTWKEFNESRPFQWVENDFAQEKRIKVYEVSGNITQAKVLPEIFKEIKPEDLSKTAVVLLDENLLPATLDAISAVEYLNITMGFPLKNLAFSNAIKKLFYLQKQLEQKDSSYYYNDVLAVLEELPNDESDREIIAVFKTTIEERNIVYISKKQFGELLSELSYFKLFQKPGSVKEFLDLLINYCYVLKFRPLDDILYENIAHFEKSFKIIKNQLSPYNFQINMDTLEVLINQLVNSEAIDFQGEPLAGLQVMGLLETRLLNFENIILLSANEGKLPLGNSQNTYLPFDIRKHFGLHTFLENDGIYAYHFYRLIQDSKNVHLLFNALGSGVNTGEKSRFITQMEIEDRHHEIENIIIENSSDPIRQEPMHIEKTPKVLEKLNEWKKKISASHLTSYIYNPVDFYLTKILNTRETSEIEEELSQRSYGNLVHYSLQDIYEKFIGKELTVSDLDISNEVIIDVINRAIEKLKHQTEFYEKGMNFIHKSIAERVVRSVIDYDRNLLEQGNSLEILSVEGNFEGVQFFLDSEKTDPVYFYGFIDRVDRLNGNLRIIDFKTAKTKNLSLSVPKKAEDEEKLEKLFFRDDYKQAMQLCVYAYSVLNEEKYPDNFLQCGIWSFAEVNKGVQNLHLFGEKEISRALLETPMRSIKNVILDILNPEIEFVETVKETWGN</sequence>
<accession>A0ABT3JND4</accession>
<proteinExistence type="predicted"/>
<dbReference type="Proteomes" id="UP001209107">
    <property type="component" value="Unassembled WGS sequence"/>
</dbReference>
<dbReference type="SUPFAM" id="SSF52540">
    <property type="entry name" value="P-loop containing nucleoside triphosphate hydrolases"/>
    <property type="match status" value="1"/>
</dbReference>
<dbReference type="RefSeq" id="WP_265144434.1">
    <property type="nucleotide sequence ID" value="NZ_JAPCHZ010000004.1"/>
</dbReference>
<dbReference type="Pfam" id="PF12705">
    <property type="entry name" value="PDDEXK_1"/>
    <property type="match status" value="1"/>
</dbReference>
<keyword evidence="3" id="KW-1185">Reference proteome</keyword>
<dbReference type="InterPro" id="IPR011335">
    <property type="entry name" value="Restrct_endonuc-II-like"/>
</dbReference>
<dbReference type="InterPro" id="IPR038726">
    <property type="entry name" value="PDDEXK_AddAB-type"/>
</dbReference>